<dbReference type="GO" id="GO:0005829">
    <property type="term" value="C:cytosol"/>
    <property type="evidence" value="ECO:0007669"/>
    <property type="project" value="TreeGrafter"/>
</dbReference>
<dbReference type="EMBL" id="CP138581">
    <property type="protein sequence ID" value="WPG98777.1"/>
    <property type="molecule type" value="Genomic_DNA"/>
</dbReference>
<dbReference type="InterPro" id="IPR011008">
    <property type="entry name" value="Dimeric_a/b-barrel"/>
</dbReference>
<protein>
    <recommendedName>
        <fullName evidence="1">ABM domain-containing protein</fullName>
    </recommendedName>
</protein>
<reference evidence="2 3" key="1">
    <citation type="submission" date="2023-11" db="EMBL/GenBank/DDBJ databases">
        <title>An acidophilic fungus is an integral part of prey digestion in a carnivorous sundew plant.</title>
        <authorList>
            <person name="Tsai I.J."/>
        </authorList>
    </citation>
    <scope>NUCLEOTIDE SEQUENCE [LARGE SCALE GENOMIC DNA]</scope>
    <source>
        <strain evidence="2">169a</strain>
    </source>
</reference>
<dbReference type="InterPro" id="IPR050744">
    <property type="entry name" value="AI-2_Isomerase_LsrG"/>
</dbReference>
<dbReference type="AlphaFoldDB" id="A0AAQ3M2A1"/>
<dbReference type="Pfam" id="PF03992">
    <property type="entry name" value="ABM"/>
    <property type="match status" value="1"/>
</dbReference>
<dbReference type="GO" id="GO:0016491">
    <property type="term" value="F:oxidoreductase activity"/>
    <property type="evidence" value="ECO:0007669"/>
    <property type="project" value="TreeGrafter"/>
</dbReference>
<dbReference type="PANTHER" id="PTHR33336:SF3">
    <property type="entry name" value="ABM DOMAIN-CONTAINING PROTEIN"/>
    <property type="match status" value="1"/>
</dbReference>
<dbReference type="PANTHER" id="PTHR33336">
    <property type="entry name" value="QUINOL MONOOXYGENASE YGIN-RELATED"/>
    <property type="match status" value="1"/>
</dbReference>
<dbReference type="SUPFAM" id="SSF54909">
    <property type="entry name" value="Dimeric alpha+beta barrel"/>
    <property type="match status" value="1"/>
</dbReference>
<gene>
    <name evidence="2" type="ORF">R9X50_00157300</name>
</gene>
<feature type="domain" description="ABM" evidence="1">
    <location>
        <begin position="22"/>
        <end position="110"/>
    </location>
</feature>
<evidence type="ECO:0000313" key="3">
    <source>
        <dbReference type="Proteomes" id="UP001303373"/>
    </source>
</evidence>
<keyword evidence="3" id="KW-1185">Reference proteome</keyword>
<dbReference type="Proteomes" id="UP001303373">
    <property type="component" value="Chromosome 2"/>
</dbReference>
<evidence type="ECO:0000259" key="1">
    <source>
        <dbReference type="PROSITE" id="PS51725"/>
    </source>
</evidence>
<dbReference type="PROSITE" id="PS51725">
    <property type="entry name" value="ABM"/>
    <property type="match status" value="1"/>
</dbReference>
<evidence type="ECO:0000313" key="2">
    <source>
        <dbReference type="EMBL" id="WPG98777.1"/>
    </source>
</evidence>
<accession>A0AAQ3M2A1</accession>
<dbReference type="Gene3D" id="3.30.70.100">
    <property type="match status" value="1"/>
</dbReference>
<sequence length="116" mass="13481">MFGKNAAEDFLHEIPTLPETEFCIYGTVHAHPEHADALEKAYEQTTRIALTEPGCVYYCLTRDEQEPHIFYFFERYRGRKAFEEHVVGPFQEEIQRYILGVKAKFGRAILPAPESK</sequence>
<organism evidence="2 3">
    <name type="scientific">Acrodontium crateriforme</name>
    <dbReference type="NCBI Taxonomy" id="150365"/>
    <lineage>
        <taxon>Eukaryota</taxon>
        <taxon>Fungi</taxon>
        <taxon>Dikarya</taxon>
        <taxon>Ascomycota</taxon>
        <taxon>Pezizomycotina</taxon>
        <taxon>Dothideomycetes</taxon>
        <taxon>Dothideomycetidae</taxon>
        <taxon>Mycosphaerellales</taxon>
        <taxon>Teratosphaeriaceae</taxon>
        <taxon>Acrodontium</taxon>
    </lineage>
</organism>
<name>A0AAQ3M2A1_9PEZI</name>
<proteinExistence type="predicted"/>
<dbReference type="InterPro" id="IPR007138">
    <property type="entry name" value="ABM_dom"/>
</dbReference>